<reference evidence="1" key="3">
    <citation type="submission" date="2022-06" db="UniProtKB">
        <authorList>
            <consortium name="EnsemblPlants"/>
        </authorList>
    </citation>
    <scope>IDENTIFICATION</scope>
</reference>
<dbReference type="Gramene" id="TuG1812G0200001244.01.T01">
    <property type="protein sequence ID" value="TuG1812G0200001244.01.T01"/>
    <property type="gene ID" value="TuG1812G0200001244.01"/>
</dbReference>
<evidence type="ECO:0000313" key="2">
    <source>
        <dbReference type="Proteomes" id="UP000015106"/>
    </source>
</evidence>
<dbReference type="EnsemblPlants" id="TuG1812G0200001244.01.T01">
    <property type="protein sequence ID" value="TuG1812G0200001244.01.T01"/>
    <property type="gene ID" value="TuG1812G0200001244.01"/>
</dbReference>
<dbReference type="AlphaFoldDB" id="A0A8R7TDL9"/>
<evidence type="ECO:0000313" key="1">
    <source>
        <dbReference type="EnsemblPlants" id="TuG1812G0200001244.01.T01"/>
    </source>
</evidence>
<protein>
    <submittedName>
        <fullName evidence="1">Uncharacterized protein</fullName>
    </submittedName>
</protein>
<reference evidence="1" key="2">
    <citation type="submission" date="2018-03" db="EMBL/GenBank/DDBJ databases">
        <title>The Triticum urartu genome reveals the dynamic nature of wheat genome evolution.</title>
        <authorList>
            <person name="Ling H."/>
            <person name="Ma B."/>
            <person name="Shi X."/>
            <person name="Liu H."/>
            <person name="Dong L."/>
            <person name="Sun H."/>
            <person name="Cao Y."/>
            <person name="Gao Q."/>
            <person name="Zheng S."/>
            <person name="Li Y."/>
            <person name="Yu Y."/>
            <person name="Du H."/>
            <person name="Qi M."/>
            <person name="Li Y."/>
            <person name="Yu H."/>
            <person name="Cui Y."/>
            <person name="Wang N."/>
            <person name="Chen C."/>
            <person name="Wu H."/>
            <person name="Zhao Y."/>
            <person name="Zhang J."/>
            <person name="Li Y."/>
            <person name="Zhou W."/>
            <person name="Zhang B."/>
            <person name="Hu W."/>
            <person name="Eijk M."/>
            <person name="Tang J."/>
            <person name="Witsenboer H."/>
            <person name="Zhao S."/>
            <person name="Li Z."/>
            <person name="Zhang A."/>
            <person name="Wang D."/>
            <person name="Liang C."/>
        </authorList>
    </citation>
    <scope>NUCLEOTIDE SEQUENCE [LARGE SCALE GENOMIC DNA]</scope>
    <source>
        <strain evidence="1">cv. G1812</strain>
    </source>
</reference>
<name>A0A8R7TDL9_TRIUA</name>
<keyword evidence="2" id="KW-1185">Reference proteome</keyword>
<sequence length="102" mass="11853">GSPRVAAEYFGYIVVSTSQSTRALNSYLTNGGFLNIRGRGLFCISSRCSEYVQHIIRHIHNLWSHQKYDQSPNAILHSTYILERKKLLMLDKMQPAQRERKR</sequence>
<organism evidence="1 2">
    <name type="scientific">Triticum urartu</name>
    <name type="common">Red wild einkorn</name>
    <name type="synonym">Crithodium urartu</name>
    <dbReference type="NCBI Taxonomy" id="4572"/>
    <lineage>
        <taxon>Eukaryota</taxon>
        <taxon>Viridiplantae</taxon>
        <taxon>Streptophyta</taxon>
        <taxon>Embryophyta</taxon>
        <taxon>Tracheophyta</taxon>
        <taxon>Spermatophyta</taxon>
        <taxon>Magnoliopsida</taxon>
        <taxon>Liliopsida</taxon>
        <taxon>Poales</taxon>
        <taxon>Poaceae</taxon>
        <taxon>BOP clade</taxon>
        <taxon>Pooideae</taxon>
        <taxon>Triticodae</taxon>
        <taxon>Triticeae</taxon>
        <taxon>Triticinae</taxon>
        <taxon>Triticum</taxon>
    </lineage>
</organism>
<dbReference type="Proteomes" id="UP000015106">
    <property type="component" value="Chromosome 2"/>
</dbReference>
<reference evidence="2" key="1">
    <citation type="journal article" date="2013" name="Nature">
        <title>Draft genome of the wheat A-genome progenitor Triticum urartu.</title>
        <authorList>
            <person name="Ling H.Q."/>
            <person name="Zhao S."/>
            <person name="Liu D."/>
            <person name="Wang J."/>
            <person name="Sun H."/>
            <person name="Zhang C."/>
            <person name="Fan H."/>
            <person name="Li D."/>
            <person name="Dong L."/>
            <person name="Tao Y."/>
            <person name="Gao C."/>
            <person name="Wu H."/>
            <person name="Li Y."/>
            <person name="Cui Y."/>
            <person name="Guo X."/>
            <person name="Zheng S."/>
            <person name="Wang B."/>
            <person name="Yu K."/>
            <person name="Liang Q."/>
            <person name="Yang W."/>
            <person name="Lou X."/>
            <person name="Chen J."/>
            <person name="Feng M."/>
            <person name="Jian J."/>
            <person name="Zhang X."/>
            <person name="Luo G."/>
            <person name="Jiang Y."/>
            <person name="Liu J."/>
            <person name="Wang Z."/>
            <person name="Sha Y."/>
            <person name="Zhang B."/>
            <person name="Wu H."/>
            <person name="Tang D."/>
            <person name="Shen Q."/>
            <person name="Xue P."/>
            <person name="Zou S."/>
            <person name="Wang X."/>
            <person name="Liu X."/>
            <person name="Wang F."/>
            <person name="Yang Y."/>
            <person name="An X."/>
            <person name="Dong Z."/>
            <person name="Zhang K."/>
            <person name="Zhang X."/>
            <person name="Luo M.C."/>
            <person name="Dvorak J."/>
            <person name="Tong Y."/>
            <person name="Wang J."/>
            <person name="Yang H."/>
            <person name="Li Z."/>
            <person name="Wang D."/>
            <person name="Zhang A."/>
            <person name="Wang J."/>
        </authorList>
    </citation>
    <scope>NUCLEOTIDE SEQUENCE</scope>
    <source>
        <strain evidence="2">cv. G1812</strain>
    </source>
</reference>
<accession>A0A8R7TDL9</accession>
<proteinExistence type="predicted"/>